<evidence type="ECO:0008006" key="5">
    <source>
        <dbReference type="Google" id="ProtNLM"/>
    </source>
</evidence>
<reference evidence="3 4" key="1">
    <citation type="journal article" date="2019" name="Environ. Microbiol.">
        <title>Species interactions and distinct microbial communities in high Arctic permafrost affected cryosols are associated with the CH4 and CO2 gas fluxes.</title>
        <authorList>
            <person name="Altshuler I."/>
            <person name="Hamel J."/>
            <person name="Turney S."/>
            <person name="Magnuson E."/>
            <person name="Levesque R."/>
            <person name="Greer C."/>
            <person name="Whyte L.G."/>
        </authorList>
    </citation>
    <scope>NUCLEOTIDE SEQUENCE [LARGE SCALE GENOMIC DNA]</scope>
    <source>
        <strain evidence="3 4">E6.1</strain>
    </source>
</reference>
<organism evidence="3 4">
    <name type="scientific">Sphingomonas glacialis</name>
    <dbReference type="NCBI Taxonomy" id="658225"/>
    <lineage>
        <taxon>Bacteria</taxon>
        <taxon>Pseudomonadati</taxon>
        <taxon>Pseudomonadota</taxon>
        <taxon>Alphaproteobacteria</taxon>
        <taxon>Sphingomonadales</taxon>
        <taxon>Sphingomonadaceae</taxon>
        <taxon>Sphingomonas</taxon>
    </lineage>
</organism>
<dbReference type="Proteomes" id="UP000319931">
    <property type="component" value="Unassembled WGS sequence"/>
</dbReference>
<dbReference type="EMBL" id="RCZC01000011">
    <property type="protein sequence ID" value="TPG47156.1"/>
    <property type="molecule type" value="Genomic_DNA"/>
</dbReference>
<feature type="chain" id="PRO_5021293873" description="DUF2946 domain-containing protein" evidence="2">
    <location>
        <begin position="21"/>
        <end position="111"/>
    </location>
</feature>
<evidence type="ECO:0000313" key="3">
    <source>
        <dbReference type="EMBL" id="TPG47156.1"/>
    </source>
</evidence>
<accession>A0A502FCU4</accession>
<evidence type="ECO:0000313" key="4">
    <source>
        <dbReference type="Proteomes" id="UP000319931"/>
    </source>
</evidence>
<sequence length="111" mass="11512">MLRRLWSLLLVMIASSLVMSATVHAREIPGPMTIECSGTVHSDDDADQSPGDADNAISHHHGTCHGASLDVPATEALPMLVRADSLRAVSAPDSAPASRAIDPALRPPAAA</sequence>
<dbReference type="AlphaFoldDB" id="A0A502FCU4"/>
<protein>
    <recommendedName>
        <fullName evidence="5">DUF2946 domain-containing protein</fullName>
    </recommendedName>
</protein>
<feature type="region of interest" description="Disordered" evidence="1">
    <location>
        <begin position="88"/>
        <end position="111"/>
    </location>
</feature>
<evidence type="ECO:0000256" key="1">
    <source>
        <dbReference type="SAM" id="MobiDB-lite"/>
    </source>
</evidence>
<feature type="signal peptide" evidence="2">
    <location>
        <begin position="1"/>
        <end position="20"/>
    </location>
</feature>
<feature type="region of interest" description="Disordered" evidence="1">
    <location>
        <begin position="36"/>
        <end position="65"/>
    </location>
</feature>
<comment type="caution">
    <text evidence="3">The sequence shown here is derived from an EMBL/GenBank/DDBJ whole genome shotgun (WGS) entry which is preliminary data.</text>
</comment>
<keyword evidence="2" id="KW-0732">Signal</keyword>
<dbReference type="OrthoDB" id="7473948at2"/>
<gene>
    <name evidence="3" type="ORF">EAH76_22370</name>
</gene>
<name>A0A502FCU4_9SPHN</name>
<keyword evidence="4" id="KW-1185">Reference proteome</keyword>
<proteinExistence type="predicted"/>
<evidence type="ECO:0000256" key="2">
    <source>
        <dbReference type="SAM" id="SignalP"/>
    </source>
</evidence>